<reference evidence="11" key="1">
    <citation type="submission" date="2016-09" db="EMBL/GenBank/DDBJ databases">
        <title>Acidihalobacter prosperus F5.</title>
        <authorList>
            <person name="Khaleque H.N."/>
            <person name="Ramsay J.P."/>
            <person name="Kaksonen A.H."/>
            <person name="Boxall N.J."/>
            <person name="Watkin E.L.J."/>
        </authorList>
    </citation>
    <scope>NUCLEOTIDE SEQUENCE [LARGE SCALE GENOMIC DNA]</scope>
    <source>
        <strain evidence="11">F5</strain>
    </source>
</reference>
<dbReference type="GO" id="GO:0000287">
    <property type="term" value="F:magnesium ion binding"/>
    <property type="evidence" value="ECO:0007669"/>
    <property type="project" value="UniProtKB-UniRule"/>
</dbReference>
<dbReference type="SUPFAM" id="SSF81593">
    <property type="entry name" value="Nucleotidyltransferase substrate binding subunit/domain"/>
    <property type="match status" value="2"/>
</dbReference>
<keyword evidence="3 7" id="KW-0547">Nucleotide-binding</keyword>
<dbReference type="InterPro" id="IPR043519">
    <property type="entry name" value="NT_sf"/>
</dbReference>
<evidence type="ECO:0000256" key="2">
    <source>
        <dbReference type="ARBA" id="ARBA00022695"/>
    </source>
</evidence>
<gene>
    <name evidence="7" type="primary">glnE</name>
    <name evidence="10" type="ORF">BI364_02630</name>
</gene>
<accession>A0A1D8IKU4</accession>
<dbReference type="InterPro" id="IPR005190">
    <property type="entry name" value="GlnE_rpt_dom"/>
</dbReference>
<dbReference type="NCBIfam" id="NF008292">
    <property type="entry name" value="PRK11072.1"/>
    <property type="match status" value="1"/>
</dbReference>
<evidence type="ECO:0000313" key="10">
    <source>
        <dbReference type="EMBL" id="AOU97045.1"/>
    </source>
</evidence>
<comment type="catalytic activity">
    <reaction evidence="7">
        <text>[glutamine synthetase]-O(4)-(5'-adenylyl)-L-tyrosine + phosphate = [glutamine synthetase]-L-tyrosine + ADP</text>
        <dbReference type="Rhea" id="RHEA:43716"/>
        <dbReference type="Rhea" id="RHEA-COMP:10660"/>
        <dbReference type="Rhea" id="RHEA-COMP:10661"/>
        <dbReference type="ChEBI" id="CHEBI:43474"/>
        <dbReference type="ChEBI" id="CHEBI:46858"/>
        <dbReference type="ChEBI" id="CHEBI:83624"/>
        <dbReference type="ChEBI" id="CHEBI:456216"/>
        <dbReference type="EC" id="2.7.7.89"/>
    </reaction>
</comment>
<dbReference type="Gene3D" id="1.20.120.1510">
    <property type="match status" value="1"/>
</dbReference>
<evidence type="ECO:0000256" key="4">
    <source>
        <dbReference type="ARBA" id="ARBA00022840"/>
    </source>
</evidence>
<sequence>MLPELPFPNAVAILPEPLQAQFARQWARYRERHVSDEHMLAGLPDSLPLVWALSDFVAEGCIQSQDLLRRLVDGDRLSTKGAAGHLRARVQNALSTAADETTFMRLIRQCRREEMVRIAWRDLAGQANLDEILDDLSELADSLIESALIYAETALESRFGRPDDGQRLIVLALGKLGGGELNFSSDVDLIFAYAAPGETNGRQPIEHQAYFTRLAQRLIRYLSEVTADGQVWRVDMRLRPFGDDGPLVTHIAAMEHYYAAHGREWERYAWIKARVAAGDRKAGDRLLATLRPFVYRRYLDYGVFESLREMKEMINREAHKRGEYVDLKRSPGGIREVEFIGQAFQLIRAGRDPGLQHRGIREVLSRLKARDLLPDWAERELQEAYAFLRQAENRLQMQADQQTHRLPDEPLGRLRLARAMGCADWPVFQAMLGERMRGVHGHFERIFAAPQAEVGDTSSGDQLARAWREGDATGLRAGLVAVGYDDPDGAAEHLIALAKGSAMRTLTETARQRLAQLVPLLVRAAAIQDAPAQTLARTLVLMQAMSGRSVYLALLVESPLALSQLVRLCAASPWIAEQLARMPLLLDELLDPRSLYAPLDREGLARELATALIEVADDDVEQLMDRLRQFKAAQVLKVAAADVTGTLPLMRVSDQLTWVAEVILDRVLAAARAQLSARYGLPWQSSEDREAGFGVVAYGKLGGIELGYGSDLDVVFLYESGAGEQLTRGDKPIDNAVYFARLAQRVIHLLTTYTAAGTLYEIDTRLRPSGASGLLVSSLDAFDLYQRSEAWVWEHQALVRARFIAGAESVAARFSAIREEILCRQRAGETLRREVREMRARMWQALGSRDSARFDLKKDPGGIADIEFLVQYNALLHAHAYPALVRYTDNIRLLQALADMGIMDPADAILLTDAYKAYRDRTHALTLQAAPAVVPAGEFADMRMVVGRIWTAQLGNDDATPV</sequence>
<dbReference type="RefSeq" id="WP_070077435.1">
    <property type="nucleotide sequence ID" value="NZ_CP017415.1"/>
</dbReference>
<proteinExistence type="inferred from homology"/>
<dbReference type="PANTHER" id="PTHR30621">
    <property type="entry name" value="GLUTAMINE SYNTHETASE ADENYLYLTRANSFERASE"/>
    <property type="match status" value="1"/>
</dbReference>
<keyword evidence="4 7" id="KW-0067">ATP-binding</keyword>
<feature type="domain" description="PII-uridylyltransferase/Glutamine-synthetase adenylyltransferase" evidence="9">
    <location>
        <begin position="308"/>
        <end position="447"/>
    </location>
</feature>
<dbReference type="EC" id="2.7.7.42" evidence="7"/>
<dbReference type="Proteomes" id="UP000095401">
    <property type="component" value="Chromosome"/>
</dbReference>
<keyword evidence="6 7" id="KW-0511">Multifunctional enzyme</keyword>
<feature type="domain" description="Glutamate-ammonia ligase adenylyltransferase repeated" evidence="8">
    <location>
        <begin position="49"/>
        <end position="287"/>
    </location>
</feature>
<comment type="function">
    <text evidence="7">Involved in the regulation of glutamine synthetase GlnA, a key enzyme in the process to assimilate ammonia. When cellular nitrogen levels are high, the C-terminal adenylyl transferase (AT) inactivates GlnA by covalent transfer of an adenylyl group from ATP to specific tyrosine residue of GlnA, thus reducing its activity. Conversely, when nitrogen levels are low, the N-terminal adenylyl removase (AR) activates GlnA by removing the adenylyl group by phosphorolysis, increasing its activity. The regulatory region of GlnE binds the signal transduction protein PII (GlnB) which indicates the nitrogen status of the cell.</text>
</comment>
<dbReference type="HAMAP" id="MF_00802">
    <property type="entry name" value="GlnE"/>
    <property type="match status" value="1"/>
</dbReference>
<dbReference type="GO" id="GO:0005524">
    <property type="term" value="F:ATP binding"/>
    <property type="evidence" value="ECO:0007669"/>
    <property type="project" value="UniProtKB-UniRule"/>
</dbReference>
<dbReference type="PANTHER" id="PTHR30621:SF0">
    <property type="entry name" value="BIFUNCTIONAL GLUTAMINE SYNTHETASE ADENYLYLTRANSFERASE_ADENYLYL-REMOVING ENZYME"/>
    <property type="match status" value="1"/>
</dbReference>
<dbReference type="FunFam" id="1.20.120.330:FF:000005">
    <property type="entry name" value="Bifunctional glutamine synthetase adenylyltransferase/adenylyl-removing enzyme"/>
    <property type="match status" value="1"/>
</dbReference>
<evidence type="ECO:0000256" key="3">
    <source>
        <dbReference type="ARBA" id="ARBA00022741"/>
    </source>
</evidence>
<keyword evidence="11" id="KW-1185">Reference proteome</keyword>
<dbReference type="EMBL" id="CP017415">
    <property type="protein sequence ID" value="AOU97045.1"/>
    <property type="molecule type" value="Genomic_DNA"/>
</dbReference>
<dbReference type="GO" id="GO:0008882">
    <property type="term" value="F:[glutamate-ammonia-ligase] adenylyltransferase activity"/>
    <property type="evidence" value="ECO:0007669"/>
    <property type="project" value="UniProtKB-UniRule"/>
</dbReference>
<feature type="region of interest" description="Adenylyl removase" evidence="7">
    <location>
        <begin position="1"/>
        <end position="451"/>
    </location>
</feature>
<feature type="region of interest" description="Adenylyl transferase" evidence="7">
    <location>
        <begin position="464"/>
        <end position="962"/>
    </location>
</feature>
<dbReference type="CDD" id="cd05401">
    <property type="entry name" value="NT_GlnE_GlnD_like"/>
    <property type="match status" value="2"/>
</dbReference>
<name>A0A1D8IKU4_9GAMM</name>
<evidence type="ECO:0000256" key="7">
    <source>
        <dbReference type="HAMAP-Rule" id="MF_00802"/>
    </source>
</evidence>
<organism evidence="10 11">
    <name type="scientific">Acidihalobacter yilgarnensis</name>
    <dbReference type="NCBI Taxonomy" id="2819280"/>
    <lineage>
        <taxon>Bacteria</taxon>
        <taxon>Pseudomonadati</taxon>
        <taxon>Pseudomonadota</taxon>
        <taxon>Gammaproteobacteria</taxon>
        <taxon>Chromatiales</taxon>
        <taxon>Ectothiorhodospiraceae</taxon>
        <taxon>Acidihalobacter</taxon>
    </lineage>
</organism>
<evidence type="ECO:0000256" key="5">
    <source>
        <dbReference type="ARBA" id="ARBA00022842"/>
    </source>
</evidence>
<dbReference type="Pfam" id="PF03710">
    <property type="entry name" value="GlnE"/>
    <property type="match status" value="2"/>
</dbReference>
<evidence type="ECO:0000256" key="6">
    <source>
        <dbReference type="ARBA" id="ARBA00023268"/>
    </source>
</evidence>
<feature type="domain" description="Glutamate-ammonia ligase adenylyltransferase repeated" evidence="8">
    <location>
        <begin position="563"/>
        <end position="815"/>
    </location>
</feature>
<keyword evidence="1 7" id="KW-0808">Transferase</keyword>
<keyword evidence="2 7" id="KW-0548">Nucleotidyltransferase</keyword>
<dbReference type="GO" id="GO:0005829">
    <property type="term" value="C:cytosol"/>
    <property type="evidence" value="ECO:0007669"/>
    <property type="project" value="TreeGrafter"/>
</dbReference>
<keyword evidence="5 7" id="KW-0460">Magnesium</keyword>
<dbReference type="Gene3D" id="1.20.120.330">
    <property type="entry name" value="Nucleotidyltransferases domain 2"/>
    <property type="match status" value="2"/>
</dbReference>
<dbReference type="AlphaFoldDB" id="A0A1D8IKU4"/>
<evidence type="ECO:0000259" key="9">
    <source>
        <dbReference type="Pfam" id="PF08335"/>
    </source>
</evidence>
<dbReference type="Pfam" id="PF08335">
    <property type="entry name" value="GlnD_UR_UTase"/>
    <property type="match status" value="2"/>
</dbReference>
<dbReference type="GO" id="GO:0000820">
    <property type="term" value="P:regulation of glutamine family amino acid metabolic process"/>
    <property type="evidence" value="ECO:0007669"/>
    <property type="project" value="UniProtKB-UniRule"/>
</dbReference>
<comment type="cofactor">
    <cofactor evidence="7">
        <name>Mg(2+)</name>
        <dbReference type="ChEBI" id="CHEBI:18420"/>
    </cofactor>
</comment>
<comment type="catalytic activity">
    <reaction evidence="7">
        <text>[glutamine synthetase]-L-tyrosine + ATP = [glutamine synthetase]-O(4)-(5'-adenylyl)-L-tyrosine + diphosphate</text>
        <dbReference type="Rhea" id="RHEA:18589"/>
        <dbReference type="Rhea" id="RHEA-COMP:10660"/>
        <dbReference type="Rhea" id="RHEA-COMP:10661"/>
        <dbReference type="ChEBI" id="CHEBI:30616"/>
        <dbReference type="ChEBI" id="CHEBI:33019"/>
        <dbReference type="ChEBI" id="CHEBI:46858"/>
        <dbReference type="ChEBI" id="CHEBI:83624"/>
        <dbReference type="EC" id="2.7.7.42"/>
    </reaction>
</comment>
<dbReference type="GO" id="GO:0047388">
    <property type="term" value="F:[glutamine synthetase]-adenylyl-L-tyrosine phosphorylase activity"/>
    <property type="evidence" value="ECO:0007669"/>
    <property type="project" value="UniProtKB-EC"/>
</dbReference>
<dbReference type="FunFam" id="3.30.460.10:FF:000009">
    <property type="entry name" value="Bifunctional glutamine synthetase adenylyltransferase/adenylyl-removing enzyme"/>
    <property type="match status" value="1"/>
</dbReference>
<evidence type="ECO:0000313" key="11">
    <source>
        <dbReference type="Proteomes" id="UP000095401"/>
    </source>
</evidence>
<dbReference type="KEGG" id="aprs:BI364_02630"/>
<evidence type="ECO:0000259" key="8">
    <source>
        <dbReference type="Pfam" id="PF03710"/>
    </source>
</evidence>
<dbReference type="Gene3D" id="3.30.460.10">
    <property type="entry name" value="Beta Polymerase, domain 2"/>
    <property type="match status" value="2"/>
</dbReference>
<feature type="domain" description="PII-uridylyltransferase/Glutamine-synthetase adenylyltransferase" evidence="9">
    <location>
        <begin position="831"/>
        <end position="928"/>
    </location>
</feature>
<comment type="similarity">
    <text evidence="7">Belongs to the GlnE family.</text>
</comment>
<evidence type="ECO:0000256" key="1">
    <source>
        <dbReference type="ARBA" id="ARBA00022679"/>
    </source>
</evidence>
<dbReference type="InterPro" id="IPR013546">
    <property type="entry name" value="PII_UdlTrfase/GS_AdlTrfase"/>
</dbReference>
<dbReference type="SUPFAM" id="SSF81301">
    <property type="entry name" value="Nucleotidyltransferase"/>
    <property type="match status" value="2"/>
</dbReference>
<protein>
    <recommendedName>
        <fullName evidence="7">Bifunctional glutamine synthetase adenylyltransferase/adenylyl-removing enzyme</fullName>
    </recommendedName>
    <alternativeName>
        <fullName evidence="7">ATP:glutamine synthetase adenylyltransferase</fullName>
    </alternativeName>
    <alternativeName>
        <fullName evidence="7">ATase</fullName>
    </alternativeName>
    <domain>
        <recommendedName>
            <fullName evidence="7">Glutamine synthetase adenylyl-L-tyrosine phosphorylase</fullName>
            <ecNumber evidence="7">2.7.7.89</ecNumber>
        </recommendedName>
        <alternativeName>
            <fullName evidence="7">Adenylyl removase</fullName>
            <shortName evidence="7">AR</shortName>
            <shortName evidence="7">AT-N</shortName>
        </alternativeName>
    </domain>
    <domain>
        <recommendedName>
            <fullName evidence="7">Glutamine synthetase adenylyl transferase</fullName>
            <ecNumber evidence="7">2.7.7.42</ecNumber>
        </recommendedName>
        <alternativeName>
            <fullName evidence="7">Adenylyl transferase</fullName>
            <shortName evidence="7">AT</shortName>
            <shortName evidence="7">AT-C</shortName>
        </alternativeName>
    </domain>
</protein>
<dbReference type="InterPro" id="IPR023057">
    <property type="entry name" value="GlnE"/>
</dbReference>
<dbReference type="EC" id="2.7.7.89" evidence="7"/>